<feature type="transmembrane region" description="Helical" evidence="1">
    <location>
        <begin position="46"/>
        <end position="72"/>
    </location>
</feature>
<feature type="transmembrane region" description="Helical" evidence="1">
    <location>
        <begin position="187"/>
        <end position="205"/>
    </location>
</feature>
<protein>
    <submittedName>
        <fullName evidence="2">Uncharacterized protein</fullName>
    </submittedName>
</protein>
<dbReference type="RefSeq" id="WP_106461414.1">
    <property type="nucleotide sequence ID" value="NZ_JBGMEF010000014.1"/>
</dbReference>
<evidence type="ECO:0000313" key="2">
    <source>
        <dbReference type="EMBL" id="MFO3666705.1"/>
    </source>
</evidence>
<evidence type="ECO:0000256" key="1">
    <source>
        <dbReference type="SAM" id="Phobius"/>
    </source>
</evidence>
<feature type="transmembrane region" description="Helical" evidence="1">
    <location>
        <begin position="14"/>
        <end position="39"/>
    </location>
</feature>
<keyword evidence="1" id="KW-0812">Transmembrane</keyword>
<dbReference type="EMBL" id="JBGMEF010000014">
    <property type="protein sequence ID" value="MFO3666705.1"/>
    <property type="molecule type" value="Genomic_DNA"/>
</dbReference>
<name>A0ABW9MF27_9FIRM</name>
<reference evidence="2 3" key="1">
    <citation type="journal article" date="2025" name="Anaerobe">
        <title>Description of Anaerococcus kampingiae sp. nov., Anaerococcus groningensis sp. nov., Anaerococcus martiniensis sp. nov., and Anaerococcus cruorum sp. nov., isolated from human clinical specimens.</title>
        <authorList>
            <person name="Boiten K.E."/>
            <person name="Meijer J."/>
            <person name="van Wezel E.M."/>
            <person name="Veloo A.C.M."/>
        </authorList>
    </citation>
    <scope>NUCLEOTIDE SEQUENCE [LARGE SCALE GENOMIC DNA]</scope>
    <source>
        <strain evidence="2 3">ENR0874</strain>
    </source>
</reference>
<feature type="transmembrane region" description="Helical" evidence="1">
    <location>
        <begin position="162"/>
        <end position="180"/>
    </location>
</feature>
<evidence type="ECO:0000313" key="3">
    <source>
        <dbReference type="Proteomes" id="UP001637994"/>
    </source>
</evidence>
<keyword evidence="1" id="KW-1133">Transmembrane helix</keyword>
<sequence length="213" mass="24450">MESLSKSLGALGEIIIFIVLSLIYTSLILLPIILINLLIDKSLISYIFLFVPLIGLLGLAIERAFIGTGNVFVNQKSFYRPYFKELFSTRPIKKYATYCLLLSLYFYSCDSLRILENGILGLFILRIFLSLAFRNIIFYTILQRAFRKELGFVETIKNSAILTLKYPLYAIIICLVWGLIEELMIKNALWTYVLVIILGFMGNFINQSKVKNL</sequence>
<organism evidence="2 3">
    <name type="scientific">Anaerococcus kampingae</name>
    <dbReference type="NCBI Taxonomy" id="3115614"/>
    <lineage>
        <taxon>Bacteria</taxon>
        <taxon>Bacillati</taxon>
        <taxon>Bacillota</taxon>
        <taxon>Tissierellia</taxon>
        <taxon>Tissierellales</taxon>
        <taxon>Peptoniphilaceae</taxon>
        <taxon>Anaerococcus</taxon>
    </lineage>
</organism>
<keyword evidence="1" id="KW-0472">Membrane</keyword>
<feature type="transmembrane region" description="Helical" evidence="1">
    <location>
        <begin position="120"/>
        <end position="142"/>
    </location>
</feature>
<keyword evidence="3" id="KW-1185">Reference proteome</keyword>
<proteinExistence type="predicted"/>
<gene>
    <name evidence="2" type="ORF">ACCQ42_02840</name>
</gene>
<dbReference type="Proteomes" id="UP001637994">
    <property type="component" value="Unassembled WGS sequence"/>
</dbReference>
<accession>A0ABW9MF27</accession>
<comment type="caution">
    <text evidence="2">The sequence shown here is derived from an EMBL/GenBank/DDBJ whole genome shotgun (WGS) entry which is preliminary data.</text>
</comment>